<accession>A0ABM6YX58</accession>
<proteinExistence type="predicted"/>
<name>A0ABM6YX58_9VIBR</name>
<evidence type="ECO:0000313" key="2">
    <source>
        <dbReference type="EMBL" id="AXY02428.1"/>
    </source>
</evidence>
<reference evidence="2 3" key="1">
    <citation type="submission" date="2018-08" db="EMBL/GenBank/DDBJ databases">
        <title>Genomic taxonomy of the Vibrionaceae family.</title>
        <authorList>
            <person name="Gomez-Gil B."/>
            <person name="Tanaka M."/>
            <person name="Sawabe T."/>
            <person name="Enciso-Ibarra K."/>
        </authorList>
    </citation>
    <scope>NUCLEOTIDE SEQUENCE [LARGE SCALE GENOMIC DNA]</scope>
    <source>
        <strain evidence="2 3">CAIM 1831</strain>
    </source>
</reference>
<sequence length="175" mass="19494">MRLSFAIILISSSTTAPCTQKIFTWLDEKGVRHFSDTPQKGAEVTVLPNVKVNTSTPALNHRASFALNELPEHTQQKPLSLKMLKPQHDMAIRSNQGIITVQLKSNRPLESTEQVQLLLDGKPYDAPQHNLDWRLNNIDRGTHTLAVQTIRNGKLIASTIPITVHLHRASVSPSN</sequence>
<feature type="domain" description="DUF4124" evidence="1">
    <location>
        <begin position="13"/>
        <end position="54"/>
    </location>
</feature>
<protein>
    <submittedName>
        <fullName evidence="2">DUF4124 domain-containing protein</fullName>
    </submittedName>
</protein>
<dbReference type="Pfam" id="PF13511">
    <property type="entry name" value="DUF4124"/>
    <property type="match status" value="1"/>
</dbReference>
<organism evidence="2 3">
    <name type="scientific">Vibrio alfacsensis</name>
    <dbReference type="NCBI Taxonomy" id="1074311"/>
    <lineage>
        <taxon>Bacteria</taxon>
        <taxon>Pseudomonadati</taxon>
        <taxon>Pseudomonadota</taxon>
        <taxon>Gammaproteobacteria</taxon>
        <taxon>Vibrionales</taxon>
        <taxon>Vibrionaceae</taxon>
        <taxon>Vibrio</taxon>
    </lineage>
</organism>
<dbReference type="EMBL" id="CP032093">
    <property type="protein sequence ID" value="AXY02428.1"/>
    <property type="molecule type" value="Genomic_DNA"/>
</dbReference>
<gene>
    <name evidence="2" type="ORF">D1115_14650</name>
</gene>
<keyword evidence="3" id="KW-1185">Reference proteome</keyword>
<dbReference type="Proteomes" id="UP000262832">
    <property type="component" value="Chromosome I"/>
</dbReference>
<evidence type="ECO:0000259" key="1">
    <source>
        <dbReference type="Pfam" id="PF13511"/>
    </source>
</evidence>
<dbReference type="InterPro" id="IPR025392">
    <property type="entry name" value="DUF4124"/>
</dbReference>
<evidence type="ECO:0000313" key="3">
    <source>
        <dbReference type="Proteomes" id="UP000262832"/>
    </source>
</evidence>